<dbReference type="Proteomes" id="UP000217083">
    <property type="component" value="Unassembled WGS sequence"/>
</dbReference>
<comment type="caution">
    <text evidence="1">The sequence shown here is derived from an EMBL/GenBank/DDBJ whole genome shotgun (WGS) entry which is preliminary data.</text>
</comment>
<name>A0A263BUW9_9BACI</name>
<dbReference type="Gene3D" id="3.30.310.250">
    <property type="entry name" value="Sporulation inhibitor of replication protein SirA"/>
    <property type="match status" value="1"/>
</dbReference>
<reference evidence="1 2" key="2">
    <citation type="submission" date="2017-09" db="EMBL/GenBank/DDBJ databases">
        <title>Bacillus patelloidae sp. nov., isolated from the intestinal tract of a marine limpet.</title>
        <authorList>
            <person name="Liu R."/>
            <person name="Dong C."/>
            <person name="Shao Z."/>
        </authorList>
    </citation>
    <scope>NUCLEOTIDE SEQUENCE [LARGE SCALE GENOMIC DNA]</scope>
    <source>
        <strain evidence="1 2">SA5d-4</strain>
    </source>
</reference>
<sequence length="145" mass="17060">MRRYHIYLIKEEFAEHFFGQEHKLFDLFSEARISSPHSEVAKRQSSFVIGKIDTISVNHLIMKNLKRKSDYSVLGNAHVLYGDAPKNFAKCTVKENVIELEASGSFEAETTFFETLRKHTSFFLAMDYEHERYGWLNPIKQRTYM</sequence>
<reference evidence="2" key="1">
    <citation type="submission" date="2017-08" db="EMBL/GenBank/DDBJ databases">
        <authorList>
            <person name="Huang Z."/>
        </authorList>
    </citation>
    <scope>NUCLEOTIDE SEQUENCE [LARGE SCALE GENOMIC DNA]</scope>
    <source>
        <strain evidence="2">SA5d-4</strain>
    </source>
</reference>
<accession>A0A263BUW9</accession>
<dbReference type="AlphaFoldDB" id="A0A263BUW9"/>
<dbReference type="Pfam" id="PF10747">
    <property type="entry name" value="SirA"/>
    <property type="match status" value="1"/>
</dbReference>
<protein>
    <recommendedName>
        <fullName evidence="3">Sporulation inhibitor of replication protein SirA</fullName>
    </recommendedName>
</protein>
<evidence type="ECO:0008006" key="3">
    <source>
        <dbReference type="Google" id="ProtNLM"/>
    </source>
</evidence>
<proteinExistence type="predicted"/>
<keyword evidence="2" id="KW-1185">Reference proteome</keyword>
<dbReference type="InterPro" id="IPR019683">
    <property type="entry name" value="SirA"/>
</dbReference>
<organism evidence="1 2">
    <name type="scientific">Lottiidibacillus patelloidae</name>
    <dbReference type="NCBI Taxonomy" id="2670334"/>
    <lineage>
        <taxon>Bacteria</taxon>
        <taxon>Bacillati</taxon>
        <taxon>Bacillota</taxon>
        <taxon>Bacilli</taxon>
        <taxon>Bacillales</taxon>
        <taxon>Bacillaceae</taxon>
        <taxon>Lottiidibacillus</taxon>
    </lineage>
</organism>
<evidence type="ECO:0000313" key="1">
    <source>
        <dbReference type="EMBL" id="OZM57543.1"/>
    </source>
</evidence>
<dbReference type="RefSeq" id="WP_094922237.1">
    <property type="nucleotide sequence ID" value="NZ_NPIA01000002.1"/>
</dbReference>
<gene>
    <name evidence="1" type="ORF">CIB95_04005</name>
</gene>
<dbReference type="EMBL" id="NPIA01000002">
    <property type="protein sequence ID" value="OZM57543.1"/>
    <property type="molecule type" value="Genomic_DNA"/>
</dbReference>
<evidence type="ECO:0000313" key="2">
    <source>
        <dbReference type="Proteomes" id="UP000217083"/>
    </source>
</evidence>
<dbReference type="InterPro" id="IPR038449">
    <property type="entry name" value="SirA_sf"/>
</dbReference>